<accession>A0A6J6QGK4</accession>
<dbReference type="InterPro" id="IPR019651">
    <property type="entry name" value="Glutamate_DH_NAD-spec"/>
</dbReference>
<proteinExistence type="predicted"/>
<name>A0A6J6QGK4_9ZZZZ</name>
<gene>
    <name evidence="1" type="ORF">UFOPK2657_00302</name>
</gene>
<dbReference type="EMBL" id="CAEZYG010000030">
    <property type="protein sequence ID" value="CAB4706874.1"/>
    <property type="molecule type" value="Genomic_DNA"/>
</dbReference>
<reference evidence="1" key="1">
    <citation type="submission" date="2020-05" db="EMBL/GenBank/DDBJ databases">
        <authorList>
            <person name="Chiriac C."/>
            <person name="Salcher M."/>
            <person name="Ghai R."/>
            <person name="Kavagutti S V."/>
        </authorList>
    </citation>
    <scope>NUCLEOTIDE SEQUENCE</scope>
</reference>
<sequence>MRGFKLLNHPVDDSLVPVVTTEVRVAMRALYFEHAVADFEHAHVKRSAAQVENQNGFVFAALVKPVRKCSSSWFVDDAQHFEPGNLSGLFGCGSLRVVKICGHRDYGLGHCVSQVSLGVALQLHECSRTDFLWRVLLAIYIVGLPVLAHVPFDAAKGAVWVGDGLALCHFADQYFAGLRKCHDRRGGA</sequence>
<evidence type="ECO:0000313" key="1">
    <source>
        <dbReference type="EMBL" id="CAB4706874.1"/>
    </source>
</evidence>
<dbReference type="Pfam" id="PF10712">
    <property type="entry name" value="NAD-GH"/>
    <property type="match status" value="1"/>
</dbReference>
<dbReference type="AlphaFoldDB" id="A0A6J6QGK4"/>
<protein>
    <submittedName>
        <fullName evidence="1">Unannotated protein</fullName>
    </submittedName>
</protein>
<organism evidence="1">
    <name type="scientific">freshwater metagenome</name>
    <dbReference type="NCBI Taxonomy" id="449393"/>
    <lineage>
        <taxon>unclassified sequences</taxon>
        <taxon>metagenomes</taxon>
        <taxon>ecological metagenomes</taxon>
    </lineage>
</organism>